<feature type="binding site" evidence="25">
    <location>
        <position position="326"/>
    </location>
    <ligand>
        <name>Mg(2+)</name>
        <dbReference type="ChEBI" id="CHEBI:18420"/>
        <label>1</label>
    </ligand>
</feature>
<dbReference type="PIRSF" id="PIRSF039102">
    <property type="entry name" value="Ddl/VanB"/>
    <property type="match status" value="1"/>
</dbReference>
<evidence type="ECO:0000256" key="23">
    <source>
        <dbReference type="PIRSR" id="PIRSR039102-1"/>
    </source>
</evidence>
<dbReference type="PROSITE" id="PS00843">
    <property type="entry name" value="DALA_DALA_LIGASE_1"/>
    <property type="match status" value="1"/>
</dbReference>
<dbReference type="HOGENOM" id="CLU_039268_0_1_11"/>
<name>B0REX7_CLASE</name>
<comment type="cofactor">
    <cofactor evidence="1">
        <name>Mn(2+)</name>
        <dbReference type="ChEBI" id="CHEBI:29035"/>
    </cofactor>
</comment>
<feature type="binding site" evidence="24">
    <location>
        <begin position="191"/>
        <end position="193"/>
    </location>
    <ligand>
        <name>ATP</name>
        <dbReference type="ChEBI" id="CHEBI:30616"/>
    </ligand>
</feature>
<dbReference type="GO" id="GO:0008716">
    <property type="term" value="F:D-alanine-D-alanine ligase activity"/>
    <property type="evidence" value="ECO:0007669"/>
    <property type="project" value="UniProtKB-UniRule"/>
</dbReference>
<feature type="binding site" evidence="24">
    <location>
        <begin position="229"/>
        <end position="236"/>
    </location>
    <ligand>
        <name>ATP</name>
        <dbReference type="ChEBI" id="CHEBI:30616"/>
    </ligand>
</feature>
<dbReference type="FunFam" id="3.30.1490.20:FF:000007">
    <property type="entry name" value="D-alanine--D-alanine ligase"/>
    <property type="match status" value="1"/>
</dbReference>
<sequence length="371" mass="39050">MTMTARIRVVLLFGGTSSEHSISCATASGVLGAIDRERFEVIPVGITPRGAFTLQEDDASALALDAAALPEVVDDGSRVRWPEDAGSRELTVRDADGTERSLGPVDVVFPILHGTQGEDGTVQGMLELAGLPYVGSGVLASALGMDKHYAKTVLRAAGIEVAPWTTVSRQEWAADPAGVRERAAALGLPAFVKPARAGSSVGVSRVVATDGLDAALEVAFREDDRVLVESGLVGREVECAILDEGPGRAPSASVAGEIVVSGRDFYDFDAKYLGADGIDLVCPADMTDAELAELRELSIRAFRAVDARGLARVDFFLTADGFVLNEINTMPGFTPISMFPACWEASGLAYPDLISRLLDVALAWEADAARA</sequence>
<evidence type="ECO:0000256" key="19">
    <source>
        <dbReference type="ARBA" id="ARBA00068427"/>
    </source>
</evidence>
<dbReference type="eggNOG" id="COG1181">
    <property type="taxonomic scope" value="Bacteria"/>
</dbReference>
<dbReference type="InterPro" id="IPR011095">
    <property type="entry name" value="Dala_Dala_lig_C"/>
</dbReference>
<dbReference type="InterPro" id="IPR013815">
    <property type="entry name" value="ATP_grasp_subdomain_1"/>
</dbReference>
<evidence type="ECO:0000256" key="1">
    <source>
        <dbReference type="ARBA" id="ARBA00001936"/>
    </source>
</evidence>
<dbReference type="SUPFAM" id="SSF52440">
    <property type="entry name" value="PreATP-grasp domain"/>
    <property type="match status" value="1"/>
</dbReference>
<dbReference type="GO" id="GO:0008360">
    <property type="term" value="P:regulation of cell shape"/>
    <property type="evidence" value="ECO:0007669"/>
    <property type="project" value="UniProtKB-KW"/>
</dbReference>
<evidence type="ECO:0000256" key="24">
    <source>
        <dbReference type="PIRSR" id="PIRSR039102-2"/>
    </source>
</evidence>
<evidence type="ECO:0000313" key="28">
    <source>
        <dbReference type="EMBL" id="CAQ02143.1"/>
    </source>
</evidence>
<keyword evidence="15 25" id="KW-0464">Manganese</keyword>
<dbReference type="InterPro" id="IPR016185">
    <property type="entry name" value="PreATP-grasp_dom_sf"/>
</dbReference>
<keyword evidence="7 22" id="KW-0963">Cytoplasm</keyword>
<evidence type="ECO:0000256" key="14">
    <source>
        <dbReference type="ARBA" id="ARBA00022984"/>
    </source>
</evidence>
<protein>
    <recommendedName>
        <fullName evidence="19 22">D-alanine--D-alanine ligase</fullName>
        <ecNumber evidence="6 22">6.3.2.4</ecNumber>
    </recommendedName>
    <alternativeName>
        <fullName evidence="21 22">D-Ala-D-Ala ligase</fullName>
    </alternativeName>
    <alternativeName>
        <fullName evidence="20 22">D-alanylalanine synthetase</fullName>
    </alternativeName>
</protein>
<keyword evidence="13 22" id="KW-0133">Cell shape</keyword>
<comment type="pathway">
    <text evidence="4 22">Cell wall biogenesis; peptidoglycan biosynthesis.</text>
</comment>
<dbReference type="Gene3D" id="3.40.50.20">
    <property type="match status" value="1"/>
</dbReference>
<evidence type="ECO:0000256" key="4">
    <source>
        <dbReference type="ARBA" id="ARBA00004752"/>
    </source>
</evidence>
<accession>B0REX7</accession>
<dbReference type="GO" id="GO:0071555">
    <property type="term" value="P:cell wall organization"/>
    <property type="evidence" value="ECO:0007669"/>
    <property type="project" value="UniProtKB-KW"/>
</dbReference>
<dbReference type="Pfam" id="PF07478">
    <property type="entry name" value="Dala_Dala_lig_C"/>
    <property type="match status" value="1"/>
</dbReference>
<gene>
    <name evidence="22 28" type="primary">ddl</name>
    <name evidence="28" type="ordered locus">CMS2047</name>
</gene>
<keyword evidence="16 22" id="KW-0961">Cell wall biogenesis/degradation</keyword>
<keyword evidence="10 24" id="KW-0547">Nucleotide-binding</keyword>
<evidence type="ECO:0000256" key="26">
    <source>
        <dbReference type="PROSITE-ProRule" id="PRU00409"/>
    </source>
</evidence>
<dbReference type="PROSITE" id="PS00844">
    <property type="entry name" value="DALA_DALA_LIGASE_2"/>
    <property type="match status" value="1"/>
</dbReference>
<evidence type="ECO:0000313" key="29">
    <source>
        <dbReference type="Proteomes" id="UP000001318"/>
    </source>
</evidence>
<dbReference type="GO" id="GO:0046872">
    <property type="term" value="F:metal ion binding"/>
    <property type="evidence" value="ECO:0007669"/>
    <property type="project" value="UniProtKB-KW"/>
</dbReference>
<dbReference type="Proteomes" id="UP000001318">
    <property type="component" value="Chromosome"/>
</dbReference>
<evidence type="ECO:0000256" key="8">
    <source>
        <dbReference type="ARBA" id="ARBA00022598"/>
    </source>
</evidence>
<evidence type="ECO:0000256" key="16">
    <source>
        <dbReference type="ARBA" id="ARBA00023316"/>
    </source>
</evidence>
<feature type="active site" evidence="23">
    <location>
        <position position="199"/>
    </location>
</feature>
<evidence type="ECO:0000256" key="7">
    <source>
        <dbReference type="ARBA" id="ARBA00022490"/>
    </source>
</evidence>
<dbReference type="InterPro" id="IPR005905">
    <property type="entry name" value="D_ala_D_ala"/>
</dbReference>
<dbReference type="InterPro" id="IPR011761">
    <property type="entry name" value="ATP-grasp"/>
</dbReference>
<feature type="binding site" evidence="25">
    <location>
        <position position="328"/>
    </location>
    <ligand>
        <name>Mg(2+)</name>
        <dbReference type="ChEBI" id="CHEBI:18420"/>
        <label>2</label>
    </ligand>
</feature>
<dbReference type="EMBL" id="AM849034">
    <property type="protein sequence ID" value="CAQ02143.1"/>
    <property type="molecule type" value="Genomic_DNA"/>
</dbReference>
<dbReference type="GO" id="GO:0005524">
    <property type="term" value="F:ATP binding"/>
    <property type="evidence" value="ECO:0007669"/>
    <property type="project" value="UniProtKB-UniRule"/>
</dbReference>
<feature type="active site" evidence="23">
    <location>
        <position position="337"/>
    </location>
</feature>
<keyword evidence="12 25" id="KW-0460">Magnesium</keyword>
<dbReference type="PANTHER" id="PTHR23132:SF25">
    <property type="entry name" value="D-ALANINE--D-ALANINE LIGASE A"/>
    <property type="match status" value="1"/>
</dbReference>
<comment type="similarity">
    <text evidence="5 22">Belongs to the D-alanine--D-alanine ligase family.</text>
</comment>
<evidence type="ECO:0000256" key="22">
    <source>
        <dbReference type="HAMAP-Rule" id="MF_00047"/>
    </source>
</evidence>
<comment type="cofactor">
    <cofactor evidence="25">
        <name>Mg(2+)</name>
        <dbReference type="ChEBI" id="CHEBI:18420"/>
    </cofactor>
    <cofactor evidence="25">
        <name>Mn(2+)</name>
        <dbReference type="ChEBI" id="CHEBI:29035"/>
    </cofactor>
    <text evidence="25">Binds 2 magnesium or manganese ions per subunit.</text>
</comment>
<dbReference type="KEGG" id="cms:CMS2047"/>
<evidence type="ECO:0000259" key="27">
    <source>
        <dbReference type="PROSITE" id="PS50975"/>
    </source>
</evidence>
<evidence type="ECO:0000256" key="3">
    <source>
        <dbReference type="ARBA" id="ARBA00004496"/>
    </source>
</evidence>
<dbReference type="Gene3D" id="3.30.1490.20">
    <property type="entry name" value="ATP-grasp fold, A domain"/>
    <property type="match status" value="1"/>
</dbReference>
<feature type="binding site" evidence="25">
    <location>
        <position position="326"/>
    </location>
    <ligand>
        <name>Mg(2+)</name>
        <dbReference type="ChEBI" id="CHEBI:18420"/>
        <label>2</label>
    </ligand>
</feature>
<organism evidence="28 29">
    <name type="scientific">Clavibacter sepedonicus</name>
    <name type="common">Clavibacter michiganensis subsp. sepedonicus</name>
    <dbReference type="NCBI Taxonomy" id="31964"/>
    <lineage>
        <taxon>Bacteria</taxon>
        <taxon>Bacillati</taxon>
        <taxon>Actinomycetota</taxon>
        <taxon>Actinomycetes</taxon>
        <taxon>Micrococcales</taxon>
        <taxon>Microbacteriaceae</taxon>
        <taxon>Clavibacter</taxon>
    </lineage>
</organism>
<dbReference type="GO" id="GO:0005829">
    <property type="term" value="C:cytosol"/>
    <property type="evidence" value="ECO:0007669"/>
    <property type="project" value="TreeGrafter"/>
</dbReference>
<dbReference type="HAMAP" id="MF_00047">
    <property type="entry name" value="Dala_Dala_lig"/>
    <property type="match status" value="1"/>
</dbReference>
<dbReference type="STRING" id="31964.CMS2047"/>
<keyword evidence="14 22" id="KW-0573">Peptidoglycan synthesis</keyword>
<evidence type="ECO:0000256" key="11">
    <source>
        <dbReference type="ARBA" id="ARBA00022840"/>
    </source>
</evidence>
<comment type="pathway">
    <text evidence="18">Glycan biosynthesis.</text>
</comment>
<feature type="binding site" evidence="25">
    <location>
        <position position="314"/>
    </location>
    <ligand>
        <name>Mg(2+)</name>
        <dbReference type="ChEBI" id="CHEBI:18420"/>
        <label>1</label>
    </ligand>
</feature>
<dbReference type="NCBIfam" id="TIGR01205">
    <property type="entry name" value="D_ala_D_alaTIGR"/>
    <property type="match status" value="1"/>
</dbReference>
<dbReference type="FunFam" id="3.30.470.20:FF:000008">
    <property type="entry name" value="D-alanine--D-alanine ligase"/>
    <property type="match status" value="1"/>
</dbReference>
<dbReference type="UniPathway" id="UPA00219"/>
<evidence type="ECO:0000256" key="5">
    <source>
        <dbReference type="ARBA" id="ARBA00010871"/>
    </source>
</evidence>
<dbReference type="GO" id="GO:0009252">
    <property type="term" value="P:peptidoglycan biosynthetic process"/>
    <property type="evidence" value="ECO:0007669"/>
    <property type="project" value="UniProtKB-UniRule"/>
</dbReference>
<reference evidence="28 29" key="1">
    <citation type="journal article" date="2008" name="J. Bacteriol.">
        <title>Genome of the actinomycete plant pathogen Clavibacter michiganensis subsp. sepedonicus suggests recent niche adaptation.</title>
        <authorList>
            <person name="Bentley S.D."/>
            <person name="Corton C."/>
            <person name="Brown S.E."/>
            <person name="Barron A."/>
            <person name="Clark L."/>
            <person name="Doggett J."/>
            <person name="Harris B."/>
            <person name="Ormond D."/>
            <person name="Quail M.A."/>
            <person name="May G."/>
            <person name="Francis D."/>
            <person name="Knudson D."/>
            <person name="Parkhill J."/>
            <person name="Ishimaru C.A."/>
        </authorList>
    </citation>
    <scope>NUCLEOTIDE SEQUENCE [LARGE SCALE GENOMIC DNA]</scope>
    <source>
        <strain evidence="29">ATCC 33113 / DSM 20744 / JCM 9667 / LMG 2889 / ICMP 2535 / C-1</strain>
    </source>
</reference>
<feature type="binding site" evidence="24">
    <location>
        <begin position="325"/>
        <end position="326"/>
    </location>
    <ligand>
        <name>ATP</name>
        <dbReference type="ChEBI" id="CHEBI:30616"/>
    </ligand>
</feature>
<evidence type="ECO:0000256" key="17">
    <source>
        <dbReference type="ARBA" id="ARBA00047614"/>
    </source>
</evidence>
<evidence type="ECO:0000256" key="20">
    <source>
        <dbReference type="ARBA" id="ARBA00076288"/>
    </source>
</evidence>
<proteinExistence type="inferred from homology"/>
<dbReference type="InterPro" id="IPR000291">
    <property type="entry name" value="D-Ala_lig_Van_CS"/>
</dbReference>
<evidence type="ECO:0000256" key="2">
    <source>
        <dbReference type="ARBA" id="ARBA00003921"/>
    </source>
</evidence>
<keyword evidence="9 25" id="KW-0479">Metal-binding</keyword>
<evidence type="ECO:0000256" key="6">
    <source>
        <dbReference type="ARBA" id="ARBA00012216"/>
    </source>
</evidence>
<comment type="function">
    <text evidence="2 22">Cell wall formation.</text>
</comment>
<feature type="binding site" evidence="24">
    <location>
        <begin position="199"/>
        <end position="200"/>
    </location>
    <ligand>
        <name>ATP</name>
        <dbReference type="ChEBI" id="CHEBI:30616"/>
    </ligand>
</feature>
<comment type="subcellular location">
    <subcellularLocation>
        <location evidence="3 22">Cytoplasm</location>
    </subcellularLocation>
</comment>
<feature type="active site" evidence="23">
    <location>
        <position position="19"/>
    </location>
</feature>
<evidence type="ECO:0000256" key="18">
    <source>
        <dbReference type="ARBA" id="ARBA00060592"/>
    </source>
</evidence>
<dbReference type="SUPFAM" id="SSF56059">
    <property type="entry name" value="Glutathione synthetase ATP-binding domain-like"/>
    <property type="match status" value="1"/>
</dbReference>
<evidence type="ECO:0000256" key="13">
    <source>
        <dbReference type="ARBA" id="ARBA00022960"/>
    </source>
</evidence>
<feature type="domain" description="ATP-grasp" evidence="27">
    <location>
        <begin position="151"/>
        <end position="359"/>
    </location>
</feature>
<dbReference type="PANTHER" id="PTHR23132">
    <property type="entry name" value="D-ALANINE--D-ALANINE LIGASE"/>
    <property type="match status" value="1"/>
</dbReference>
<evidence type="ECO:0000256" key="25">
    <source>
        <dbReference type="PIRSR" id="PIRSR039102-3"/>
    </source>
</evidence>
<dbReference type="Pfam" id="PF01820">
    <property type="entry name" value="Dala_Dala_lig_N"/>
    <property type="match status" value="1"/>
</dbReference>
<keyword evidence="11 26" id="KW-0067">ATP-binding</keyword>
<evidence type="ECO:0000256" key="10">
    <source>
        <dbReference type="ARBA" id="ARBA00022741"/>
    </source>
</evidence>
<evidence type="ECO:0000256" key="21">
    <source>
        <dbReference type="ARBA" id="ARBA00077154"/>
    </source>
</evidence>
<feature type="binding site" evidence="24">
    <location>
        <position position="147"/>
    </location>
    <ligand>
        <name>ATP</name>
        <dbReference type="ChEBI" id="CHEBI:30616"/>
    </ligand>
</feature>
<dbReference type="EC" id="6.3.2.4" evidence="6 22"/>
<keyword evidence="8 22" id="KW-0436">Ligase</keyword>
<evidence type="ECO:0000256" key="15">
    <source>
        <dbReference type="ARBA" id="ARBA00023211"/>
    </source>
</evidence>
<keyword evidence="29" id="KW-1185">Reference proteome</keyword>
<dbReference type="PROSITE" id="PS50975">
    <property type="entry name" value="ATP_GRASP"/>
    <property type="match status" value="1"/>
</dbReference>
<dbReference type="AlphaFoldDB" id="B0REX7"/>
<evidence type="ECO:0000256" key="12">
    <source>
        <dbReference type="ARBA" id="ARBA00022842"/>
    </source>
</evidence>
<comment type="catalytic activity">
    <reaction evidence="17 22">
        <text>2 D-alanine + ATP = D-alanyl-D-alanine + ADP + phosphate + H(+)</text>
        <dbReference type="Rhea" id="RHEA:11224"/>
        <dbReference type="ChEBI" id="CHEBI:15378"/>
        <dbReference type="ChEBI" id="CHEBI:30616"/>
        <dbReference type="ChEBI" id="CHEBI:43474"/>
        <dbReference type="ChEBI" id="CHEBI:57416"/>
        <dbReference type="ChEBI" id="CHEBI:57822"/>
        <dbReference type="ChEBI" id="CHEBI:456216"/>
        <dbReference type="EC" id="6.3.2.4"/>
    </reaction>
</comment>
<dbReference type="NCBIfam" id="NF002528">
    <property type="entry name" value="PRK01966.1-4"/>
    <property type="match status" value="1"/>
</dbReference>
<evidence type="ECO:0000256" key="9">
    <source>
        <dbReference type="ARBA" id="ARBA00022723"/>
    </source>
</evidence>
<dbReference type="Gene3D" id="3.30.470.20">
    <property type="entry name" value="ATP-grasp fold, B domain"/>
    <property type="match status" value="1"/>
</dbReference>
<dbReference type="InterPro" id="IPR011127">
    <property type="entry name" value="Dala_Dala_lig_N"/>
</dbReference>